<comment type="caution">
    <text evidence="1">The sequence shown here is derived from an EMBL/GenBank/DDBJ whole genome shotgun (WGS) entry which is preliminary data.</text>
</comment>
<dbReference type="InterPro" id="IPR054188">
    <property type="entry name" value="DUF6893"/>
</dbReference>
<dbReference type="Proteomes" id="UP000184388">
    <property type="component" value="Unassembled WGS sequence"/>
</dbReference>
<sequence length="33" mass="3597">MLKLALGGALAAALALALRNLPDLKRYLRMRAM</sequence>
<name>A0A9X8MX81_9ACTN</name>
<evidence type="ECO:0000313" key="2">
    <source>
        <dbReference type="Proteomes" id="UP000184388"/>
    </source>
</evidence>
<evidence type="ECO:0000313" key="1">
    <source>
        <dbReference type="EMBL" id="SHM17692.1"/>
    </source>
</evidence>
<gene>
    <name evidence="1" type="ORF">SAMN05216268_10920</name>
</gene>
<dbReference type="Pfam" id="PF21833">
    <property type="entry name" value="DUF6893"/>
    <property type="match status" value="1"/>
</dbReference>
<dbReference type="RefSeq" id="WP_018537742.1">
    <property type="nucleotide sequence ID" value="NZ_FRBK01000009.1"/>
</dbReference>
<reference evidence="2" key="1">
    <citation type="submission" date="2016-11" db="EMBL/GenBank/DDBJ databases">
        <authorList>
            <person name="Jaros S."/>
            <person name="Januszkiewicz K."/>
            <person name="Wedrychowicz H."/>
        </authorList>
    </citation>
    <scope>NUCLEOTIDE SEQUENCE [LARGE SCALE GENOMIC DNA]</scope>
    <source>
        <strain evidence="2">CGMCC 4.3555</strain>
    </source>
</reference>
<proteinExistence type="predicted"/>
<accession>A0A9X8MX81</accession>
<dbReference type="EMBL" id="FRBK01000009">
    <property type="protein sequence ID" value="SHM17692.1"/>
    <property type="molecule type" value="Genomic_DNA"/>
</dbReference>
<dbReference type="AlphaFoldDB" id="A0A9X8MX81"/>
<organism evidence="1 2">
    <name type="scientific">Streptomyces yunnanensis</name>
    <dbReference type="NCBI Taxonomy" id="156453"/>
    <lineage>
        <taxon>Bacteria</taxon>
        <taxon>Bacillati</taxon>
        <taxon>Actinomycetota</taxon>
        <taxon>Actinomycetes</taxon>
        <taxon>Kitasatosporales</taxon>
        <taxon>Streptomycetaceae</taxon>
        <taxon>Streptomyces</taxon>
    </lineage>
</organism>
<protein>
    <submittedName>
        <fullName evidence="1">Uncharacterized protein</fullName>
    </submittedName>
</protein>